<evidence type="ECO:0000313" key="1">
    <source>
        <dbReference type="EMBL" id="MBB6447926.1"/>
    </source>
</evidence>
<dbReference type="PANTHER" id="PTHR40056:SF1">
    <property type="entry name" value="DUF1836 DOMAIN-CONTAINING PROTEIN"/>
    <property type="match status" value="1"/>
</dbReference>
<proteinExistence type="predicted"/>
<reference evidence="1 2" key="1">
    <citation type="submission" date="2020-08" db="EMBL/GenBank/DDBJ databases">
        <title>Genomic Encyclopedia of Type Strains, Phase IV (KMG-IV): sequencing the most valuable type-strain genomes for metagenomic binning, comparative biology and taxonomic classification.</title>
        <authorList>
            <person name="Goeker M."/>
        </authorList>
    </citation>
    <scope>NUCLEOTIDE SEQUENCE [LARGE SCALE GENOMIC DNA]</scope>
    <source>
        <strain evidence="1 2">DSM 5391</strain>
    </source>
</reference>
<dbReference type="RefSeq" id="WP_184530321.1">
    <property type="nucleotide sequence ID" value="NZ_JACHGK010000035.1"/>
</dbReference>
<dbReference type="EMBL" id="JACHGK010000035">
    <property type="protein sequence ID" value="MBB6447926.1"/>
    <property type="molecule type" value="Genomic_DNA"/>
</dbReference>
<evidence type="ECO:0008006" key="3">
    <source>
        <dbReference type="Google" id="ProtNLM"/>
    </source>
</evidence>
<dbReference type="Proteomes" id="UP000531594">
    <property type="component" value="Unassembled WGS sequence"/>
</dbReference>
<evidence type="ECO:0000313" key="2">
    <source>
        <dbReference type="Proteomes" id="UP000531594"/>
    </source>
</evidence>
<gene>
    <name evidence="1" type="ORF">HNR53_004648</name>
</gene>
<accession>A0A7X0LX91</accession>
<dbReference type="AlphaFoldDB" id="A0A7X0LX91"/>
<dbReference type="PANTHER" id="PTHR40056">
    <property type="entry name" value="HYPOTHETICAL CYTOSOLIC PROTEIN"/>
    <property type="match status" value="1"/>
</dbReference>
<keyword evidence="2" id="KW-1185">Reference proteome</keyword>
<protein>
    <recommendedName>
        <fullName evidence="3">DUF1836 domain-containing protein</fullName>
    </recommendedName>
</protein>
<name>A0A7X0LX91_9BACI</name>
<dbReference type="InterPro" id="IPR014975">
    <property type="entry name" value="DUF1836"/>
</dbReference>
<comment type="caution">
    <text evidence="1">The sequence shown here is derived from an EMBL/GenBank/DDBJ whole genome shotgun (WGS) entry which is preliminary data.</text>
</comment>
<dbReference type="Pfam" id="PF08876">
    <property type="entry name" value="DUF1836"/>
    <property type="match status" value="1"/>
</dbReference>
<sequence>MVDVEELLERLKIANRIELDDIPEIDLYMDQVIQLFDNKLATGDLNEKVLTKTMINNYAKSGLLLPIKNKKYTKEHIILLCLIYQLKGSLKINEIKQLLEELNNKILNEDFNLKNFYSYYLEVMNLNSVHFSSNLHIHFDETKELISNINNKDSNYLDKVLLISSLVQMSNLYRSAAEKLVSDIASERD</sequence>
<organism evidence="1 2">
    <name type="scientific">Bacillus benzoevorans</name>
    <dbReference type="NCBI Taxonomy" id="1456"/>
    <lineage>
        <taxon>Bacteria</taxon>
        <taxon>Bacillati</taxon>
        <taxon>Bacillota</taxon>
        <taxon>Bacilli</taxon>
        <taxon>Bacillales</taxon>
        <taxon>Bacillaceae</taxon>
        <taxon>Bacillus</taxon>
    </lineage>
</organism>